<dbReference type="EMBL" id="JAPDRQ010000236">
    <property type="protein sequence ID" value="KAJ9651785.1"/>
    <property type="molecule type" value="Genomic_DNA"/>
</dbReference>
<accession>A0ACC2ZVU9</accession>
<proteinExistence type="predicted"/>
<evidence type="ECO:0000313" key="2">
    <source>
        <dbReference type="Proteomes" id="UP001172386"/>
    </source>
</evidence>
<gene>
    <name evidence="1" type="ORF">H2198_008964</name>
</gene>
<dbReference type="Proteomes" id="UP001172386">
    <property type="component" value="Unassembled WGS sequence"/>
</dbReference>
<protein>
    <submittedName>
        <fullName evidence="1">Uncharacterized protein</fullName>
    </submittedName>
</protein>
<sequence>MAGALRGRTGKGGDRMTAADRALHFQALKLATGYLLAFCLGALFAVVAQAATDVENSADVRRERVAKAYLDLFNELRAENLRFSEVFEAARAVLSVSDFPDLLQAEERLREALDACEPFDSNHQQEAHASDLADALAGHARAMSFAEGDAPCLKTTLLEASHHIDTNCVQVCAKKDGLLIRTLRGQARYMTWRERIAYRLLRGKTEIHPRDNSRHVLAAGLVLTSRRRGRLLREAPPMFQLDQHDAVFSHLNLRKEKHGDEDAAAADLKFSLNAPNTILNTIDPAILPAFWKKADKGQQQNLPMEGSTDLVALNLPLLGEQDITGKFEGYELSIGSLMDHIEAVFFADAKVKKITWKPLEGGSVAMGFTVSVLLDEDEDAELISAWRRGEVRLTLTPPSAAAQQADLAA</sequence>
<comment type="caution">
    <text evidence="1">The sequence shown here is derived from an EMBL/GenBank/DDBJ whole genome shotgun (WGS) entry which is preliminary data.</text>
</comment>
<evidence type="ECO:0000313" key="1">
    <source>
        <dbReference type="EMBL" id="KAJ9651785.1"/>
    </source>
</evidence>
<reference evidence="1" key="1">
    <citation type="submission" date="2022-10" db="EMBL/GenBank/DDBJ databases">
        <title>Culturing micro-colonial fungi from biological soil crusts in the Mojave desert and describing Neophaeococcomyces mojavensis, and introducing the new genera and species Taxawa tesnikishii.</title>
        <authorList>
            <person name="Kurbessoian T."/>
            <person name="Stajich J.E."/>
        </authorList>
    </citation>
    <scope>NUCLEOTIDE SEQUENCE</scope>
    <source>
        <strain evidence="1">JES_112</strain>
    </source>
</reference>
<keyword evidence="2" id="KW-1185">Reference proteome</keyword>
<organism evidence="1 2">
    <name type="scientific">Neophaeococcomyces mojaviensis</name>
    <dbReference type="NCBI Taxonomy" id="3383035"/>
    <lineage>
        <taxon>Eukaryota</taxon>
        <taxon>Fungi</taxon>
        <taxon>Dikarya</taxon>
        <taxon>Ascomycota</taxon>
        <taxon>Pezizomycotina</taxon>
        <taxon>Eurotiomycetes</taxon>
        <taxon>Chaetothyriomycetidae</taxon>
        <taxon>Chaetothyriales</taxon>
        <taxon>Chaetothyriales incertae sedis</taxon>
        <taxon>Neophaeococcomyces</taxon>
    </lineage>
</organism>
<name>A0ACC2ZVU9_9EURO</name>